<dbReference type="AlphaFoldDB" id="A0ABD6CN87"/>
<sequence>MSLRDDDRAVTVQIGAVLLLGFLVVSLSLYQATVVPNENRQVEFQHNQRVQADMQEVRNAILGTASSGSAAPVGVELGTQYPSRAVAVNPGPPSGTLSTAELGTVRISNARADDQATADPDYPETADFWDGEDHTYPTKSLVYRPDYANYDAAPTTVYENGVVYNRFDSGNLTRTGQPIVAGTRISLVALDGNLSRGGASTLSLDPQAVSVSTRTISVSNVSAGENVSIFVPSRLNAQTWTDLLNETGEYDPAADPDNDARVYRVENVESDGRDGVELYFEPGTTYQLKLSKIGVGSGVDDTDPAYLTSIEDLEENPFEGRTYPFVVESRDKYNNPVPTTVGAGSEETTVPDGVVLEPGRYRYQYTAPDSSTASSDSIGVSYRAESDDGPYDVSSPNFEGERVENVEYDVNVQAGGGSGGGNNGGGTTTPGGDDAFGSVVQQSFRGGPDRGYVKFTVTNQESSSLTIESIEVTSNGANRIYESQGGSSEGNTEFFLSSGGSDAIYESGDSGSFYSLGDTQQLDSSITVNAGSDLSVTLSQFRNGNSIANMENDEVSVTFYYSDTSADPTTVTFQVQP</sequence>
<dbReference type="RefSeq" id="WP_256422696.1">
    <property type="nucleotide sequence ID" value="NZ_JANHDI010000014.1"/>
</dbReference>
<reference evidence="2 3" key="1">
    <citation type="journal article" date="2019" name="Int. J. Syst. Evol. Microbiol.">
        <title>The Global Catalogue of Microorganisms (GCM) 10K type strain sequencing project: providing services to taxonomists for standard genome sequencing and annotation.</title>
        <authorList>
            <consortium name="The Broad Institute Genomics Platform"/>
            <consortium name="The Broad Institute Genome Sequencing Center for Infectious Disease"/>
            <person name="Wu L."/>
            <person name="Ma J."/>
        </authorList>
    </citation>
    <scope>NUCLEOTIDE SEQUENCE [LARGE SCALE GENOMIC DNA]</scope>
    <source>
        <strain evidence="2 3">CGMCC 1.12121</strain>
    </source>
</reference>
<dbReference type="EMBL" id="JBHUDK010000008">
    <property type="protein sequence ID" value="MFD1599292.1"/>
    <property type="molecule type" value="Genomic_DNA"/>
</dbReference>
<evidence type="ECO:0000256" key="1">
    <source>
        <dbReference type="SAM" id="Phobius"/>
    </source>
</evidence>
<name>A0ABD6CN87_9EURY</name>
<keyword evidence="1" id="KW-0472">Membrane</keyword>
<gene>
    <name evidence="2" type="ORF">ACFSBX_10030</name>
</gene>
<evidence type="ECO:0000313" key="3">
    <source>
        <dbReference type="Proteomes" id="UP001597085"/>
    </source>
</evidence>
<protein>
    <submittedName>
        <fullName evidence="2">Uncharacterized protein</fullName>
    </submittedName>
</protein>
<keyword evidence="3" id="KW-1185">Reference proteome</keyword>
<dbReference type="Proteomes" id="UP001597085">
    <property type="component" value="Unassembled WGS sequence"/>
</dbReference>
<evidence type="ECO:0000313" key="2">
    <source>
        <dbReference type="EMBL" id="MFD1599292.1"/>
    </source>
</evidence>
<proteinExistence type="predicted"/>
<keyword evidence="1" id="KW-1133">Transmembrane helix</keyword>
<feature type="transmembrane region" description="Helical" evidence="1">
    <location>
        <begin position="12"/>
        <end position="30"/>
    </location>
</feature>
<comment type="caution">
    <text evidence="2">The sequence shown here is derived from an EMBL/GenBank/DDBJ whole genome shotgun (WGS) entry which is preliminary data.</text>
</comment>
<keyword evidence="1" id="KW-0812">Transmembrane</keyword>
<accession>A0ABD6CN87</accession>
<organism evidence="2 3">
    <name type="scientific">Halobellus rarus</name>
    <dbReference type="NCBI Taxonomy" id="1126237"/>
    <lineage>
        <taxon>Archaea</taxon>
        <taxon>Methanobacteriati</taxon>
        <taxon>Methanobacteriota</taxon>
        <taxon>Stenosarchaea group</taxon>
        <taxon>Halobacteria</taxon>
        <taxon>Halobacteriales</taxon>
        <taxon>Haloferacaceae</taxon>
        <taxon>Halobellus</taxon>
    </lineage>
</organism>